<dbReference type="InterPro" id="IPR057672">
    <property type="entry name" value="TPR_IPO4/5"/>
</dbReference>
<dbReference type="FunFam" id="1.25.10.10:FF:000027">
    <property type="entry name" value="Importin subunit beta-1"/>
    <property type="match status" value="1"/>
</dbReference>
<dbReference type="InterPro" id="IPR040122">
    <property type="entry name" value="Importin_beta"/>
</dbReference>
<dbReference type="InterPro" id="IPR058584">
    <property type="entry name" value="IMB1_TNPO1-like_TPR"/>
</dbReference>
<dbReference type="Gene3D" id="1.25.10.10">
    <property type="entry name" value="Leucine-rich Repeat Variant"/>
    <property type="match status" value="1"/>
</dbReference>
<keyword evidence="8" id="KW-0539">Nucleus</keyword>
<dbReference type="Proteomes" id="UP000836841">
    <property type="component" value="Chromosome 3"/>
</dbReference>
<dbReference type="SMART" id="SM00913">
    <property type="entry name" value="IBN_N"/>
    <property type="match status" value="1"/>
</dbReference>
<protein>
    <recommendedName>
        <fullName evidence="9">Importin N-terminal domain-containing protein</fullName>
    </recommendedName>
</protein>
<feature type="domain" description="Importin N-terminal" evidence="9">
    <location>
        <begin position="44"/>
        <end position="124"/>
    </location>
</feature>
<dbReference type="InterPro" id="IPR016024">
    <property type="entry name" value="ARM-type_fold"/>
</dbReference>
<keyword evidence="5" id="KW-0963">Cytoplasm</keyword>
<dbReference type="Pfam" id="PF03810">
    <property type="entry name" value="IBN_N"/>
    <property type="match status" value="1"/>
</dbReference>
<dbReference type="Pfam" id="PF25574">
    <property type="entry name" value="TPR_IMB1"/>
    <property type="match status" value="1"/>
</dbReference>
<organism evidence="10 11">
    <name type="scientific">Thlaspi arvense</name>
    <name type="common">Field penny-cress</name>
    <dbReference type="NCBI Taxonomy" id="13288"/>
    <lineage>
        <taxon>Eukaryota</taxon>
        <taxon>Viridiplantae</taxon>
        <taxon>Streptophyta</taxon>
        <taxon>Embryophyta</taxon>
        <taxon>Tracheophyta</taxon>
        <taxon>Spermatophyta</taxon>
        <taxon>Magnoliopsida</taxon>
        <taxon>eudicotyledons</taxon>
        <taxon>Gunneridae</taxon>
        <taxon>Pentapetalae</taxon>
        <taxon>rosids</taxon>
        <taxon>malvids</taxon>
        <taxon>Brassicales</taxon>
        <taxon>Brassicaceae</taxon>
        <taxon>Thlaspideae</taxon>
        <taxon>Thlaspi</taxon>
    </lineage>
</organism>
<evidence type="ECO:0000256" key="1">
    <source>
        <dbReference type="ARBA" id="ARBA00004123"/>
    </source>
</evidence>
<keyword evidence="4" id="KW-0813">Transport</keyword>
<dbReference type="Pfam" id="PF25780">
    <property type="entry name" value="TPR_IPO5"/>
    <property type="match status" value="1"/>
</dbReference>
<dbReference type="GO" id="GO:0006606">
    <property type="term" value="P:protein import into nucleus"/>
    <property type="evidence" value="ECO:0007669"/>
    <property type="project" value="InterPro"/>
</dbReference>
<evidence type="ECO:0000259" key="9">
    <source>
        <dbReference type="PROSITE" id="PS50166"/>
    </source>
</evidence>
<sequence length="887" mass="97276">GLSPCSSAAFGAILVASICSERDAGVNNGDGDHSSPDARVRTEAEGSLRQFQEQNLPQYLLSLSFELANNDKPSESRRLAGILLKNSLDAKESARKDVMVKQWFAIDVALKSQIKELLLRTLGSSAPEASHTSAQVIAKVASIEIPQKQWPELVGSLLTNMTQQGSPAHLKQSTLETLGYVCEEISHHDLAQDEVNSVLTAVVQGMNQTENTAEVRLAATKALLNALDFSQTNFENEMERTYIMKMVCETACSKEAGIRQAAFECLVSIASTYYEVLEQYMETLFQLTSNAVKGDEESVALQAVEFWSTICDEEIDRQEYDSPDTGDSSPPHSSFIEKALPHLAPMLLETLEKQEEDQDHDDDVWNISMAGGTCLGLVARTVGDGIVPLVMPFVETNIRKPNWRSREAATYAFGSILEGPTIDKLAPMVAAGLEFLLTATKDEKQPRQGHNCLDSEPPDSGFSVISPENLPRIVSVLLESVKDVPNVAEKACGAIYNLAQGYEDSGASSSLLSPYLTEIIKHLLAAAERTDGAESKLRTAAYETLNEVVRCSNLSEASNIIGQLLPVIMSKLGQTMDLQVVSTEDREKQAELQASLCGVLQVIIQKLSDKEETKPIIMQNADQIMLLFLRVFGCHSSSVHEEAMLAIGALAYATGAEFVKYMPELFKYLQMGLQNFGEYQVCSITVGVIGDICRALDEKILPFCDQIMALLLQNLQSDALHRSVKPPIFSSFGDIALAVGSNFERYVGPALQIMQGAAQVCAQMDTLDEELMDYANQLRRSIFEAYSGILQGFKDAKSELMMPYAQHLLQFVELVSKDSLRDESVTKAAVAAMGDLADVVGEKTKPLFNNFTFCGEFLNECLESEDEDLKVTARWTQGMIARLMLSS</sequence>
<dbReference type="AlphaFoldDB" id="A0AAU9S193"/>
<reference evidence="10 11" key="1">
    <citation type="submission" date="2022-03" db="EMBL/GenBank/DDBJ databases">
        <authorList>
            <person name="Nunn A."/>
            <person name="Chopra R."/>
            <person name="Nunn A."/>
            <person name="Contreras Garrido A."/>
        </authorList>
    </citation>
    <scope>NUCLEOTIDE SEQUENCE [LARGE SCALE GENOMIC DNA]</scope>
</reference>
<evidence type="ECO:0000256" key="8">
    <source>
        <dbReference type="ARBA" id="ARBA00023242"/>
    </source>
</evidence>
<dbReference type="InterPro" id="IPR001494">
    <property type="entry name" value="Importin-beta_N"/>
</dbReference>
<proteinExistence type="inferred from homology"/>
<dbReference type="PROSITE" id="PS50166">
    <property type="entry name" value="IMPORTIN_B_NT"/>
    <property type="match status" value="1"/>
</dbReference>
<dbReference type="InterPro" id="IPR011989">
    <property type="entry name" value="ARM-like"/>
</dbReference>
<dbReference type="EMBL" id="OU466859">
    <property type="protein sequence ID" value="CAH2054458.1"/>
    <property type="molecule type" value="Genomic_DNA"/>
</dbReference>
<comment type="subcellular location">
    <subcellularLocation>
        <location evidence="2">Cytoplasm</location>
    </subcellularLocation>
    <subcellularLocation>
        <location evidence="1">Nucleus</location>
    </subcellularLocation>
</comment>
<evidence type="ECO:0000313" key="10">
    <source>
        <dbReference type="EMBL" id="CAH2054458.1"/>
    </source>
</evidence>
<evidence type="ECO:0000256" key="6">
    <source>
        <dbReference type="ARBA" id="ARBA00022737"/>
    </source>
</evidence>
<evidence type="ECO:0000256" key="4">
    <source>
        <dbReference type="ARBA" id="ARBA00022448"/>
    </source>
</evidence>
<name>A0AAU9S193_THLAR</name>
<evidence type="ECO:0000256" key="2">
    <source>
        <dbReference type="ARBA" id="ARBA00004496"/>
    </source>
</evidence>
<dbReference type="GO" id="GO:0031267">
    <property type="term" value="F:small GTPase binding"/>
    <property type="evidence" value="ECO:0007669"/>
    <property type="project" value="InterPro"/>
</dbReference>
<evidence type="ECO:0000256" key="5">
    <source>
        <dbReference type="ARBA" id="ARBA00022490"/>
    </source>
</evidence>
<dbReference type="SUPFAM" id="SSF48371">
    <property type="entry name" value="ARM repeat"/>
    <property type="match status" value="1"/>
</dbReference>
<dbReference type="GO" id="GO:0005737">
    <property type="term" value="C:cytoplasm"/>
    <property type="evidence" value="ECO:0007669"/>
    <property type="project" value="UniProtKB-SubCell"/>
</dbReference>
<evidence type="ECO:0000256" key="7">
    <source>
        <dbReference type="ARBA" id="ARBA00022927"/>
    </source>
</evidence>
<feature type="non-terminal residue" evidence="10">
    <location>
        <position position="887"/>
    </location>
</feature>
<accession>A0AAU9S193</accession>
<keyword evidence="6" id="KW-0677">Repeat</keyword>
<comment type="similarity">
    <text evidence="3">Belongs to the importin beta family. Importin beta-1 subfamily.</text>
</comment>
<keyword evidence="11" id="KW-1185">Reference proteome</keyword>
<gene>
    <name evidence="10" type="ORF">TAV2_LOCUS10087</name>
</gene>
<dbReference type="PANTHER" id="PTHR10527">
    <property type="entry name" value="IMPORTIN BETA"/>
    <property type="match status" value="1"/>
</dbReference>
<keyword evidence="7" id="KW-0653">Protein transport</keyword>
<evidence type="ECO:0000313" key="11">
    <source>
        <dbReference type="Proteomes" id="UP000836841"/>
    </source>
</evidence>
<evidence type="ECO:0000256" key="3">
    <source>
        <dbReference type="ARBA" id="ARBA00010907"/>
    </source>
</evidence>